<evidence type="ECO:0000256" key="3">
    <source>
        <dbReference type="ARBA" id="ARBA00022771"/>
    </source>
</evidence>
<organism evidence="6 7">
    <name type="scientific">Rhamnusium bicolor</name>
    <dbReference type="NCBI Taxonomy" id="1586634"/>
    <lineage>
        <taxon>Eukaryota</taxon>
        <taxon>Metazoa</taxon>
        <taxon>Ecdysozoa</taxon>
        <taxon>Arthropoda</taxon>
        <taxon>Hexapoda</taxon>
        <taxon>Insecta</taxon>
        <taxon>Pterygota</taxon>
        <taxon>Neoptera</taxon>
        <taxon>Endopterygota</taxon>
        <taxon>Coleoptera</taxon>
        <taxon>Polyphaga</taxon>
        <taxon>Cucujiformia</taxon>
        <taxon>Chrysomeloidea</taxon>
        <taxon>Cerambycidae</taxon>
        <taxon>Lepturinae</taxon>
        <taxon>Rhagiini</taxon>
        <taxon>Rhamnusium</taxon>
    </lineage>
</organism>
<dbReference type="EMBL" id="JANEYF010003884">
    <property type="protein sequence ID" value="KAJ8933293.1"/>
    <property type="molecule type" value="Genomic_DNA"/>
</dbReference>
<dbReference type="AlphaFoldDB" id="A0AAV8X3Y1"/>
<accession>A0AAV8X3Y1</accession>
<keyword evidence="5" id="KW-0539">Nucleus</keyword>
<name>A0AAV8X3Y1_9CUCU</name>
<reference evidence="6" key="1">
    <citation type="journal article" date="2023" name="Insect Mol. Biol.">
        <title>Genome sequencing provides insights into the evolution of gene families encoding plant cell wall-degrading enzymes in longhorned beetles.</title>
        <authorList>
            <person name="Shin N.R."/>
            <person name="Okamura Y."/>
            <person name="Kirsch R."/>
            <person name="Pauchet Y."/>
        </authorList>
    </citation>
    <scope>NUCLEOTIDE SEQUENCE</scope>
    <source>
        <strain evidence="6">RBIC_L_NR</strain>
    </source>
</reference>
<comment type="subcellular location">
    <subcellularLocation>
        <location evidence="1">Nucleus</location>
    </subcellularLocation>
</comment>
<protein>
    <recommendedName>
        <fullName evidence="8">DUF659 domain-containing protein</fullName>
    </recommendedName>
</protein>
<sequence length="79" mass="9077">MIFAESHTAENLRNELLKSLREWDILKKVHCVITDNAFNITAAIRLTGWTHLPCLAHTINLIVQNDLKLIETIQKKGKK</sequence>
<keyword evidence="3" id="KW-0863">Zinc-finger</keyword>
<evidence type="ECO:0000313" key="7">
    <source>
        <dbReference type="Proteomes" id="UP001162156"/>
    </source>
</evidence>
<dbReference type="PANTHER" id="PTHR46481">
    <property type="entry name" value="ZINC FINGER BED DOMAIN-CONTAINING PROTEIN 4"/>
    <property type="match status" value="1"/>
</dbReference>
<dbReference type="GO" id="GO:0008270">
    <property type="term" value="F:zinc ion binding"/>
    <property type="evidence" value="ECO:0007669"/>
    <property type="project" value="UniProtKB-KW"/>
</dbReference>
<evidence type="ECO:0000256" key="1">
    <source>
        <dbReference type="ARBA" id="ARBA00004123"/>
    </source>
</evidence>
<dbReference type="Proteomes" id="UP001162156">
    <property type="component" value="Unassembled WGS sequence"/>
</dbReference>
<evidence type="ECO:0008006" key="8">
    <source>
        <dbReference type="Google" id="ProtNLM"/>
    </source>
</evidence>
<comment type="caution">
    <text evidence="6">The sequence shown here is derived from an EMBL/GenBank/DDBJ whole genome shotgun (WGS) entry which is preliminary data.</text>
</comment>
<keyword evidence="2" id="KW-0479">Metal-binding</keyword>
<dbReference type="GO" id="GO:0005634">
    <property type="term" value="C:nucleus"/>
    <property type="evidence" value="ECO:0007669"/>
    <property type="project" value="UniProtKB-SubCell"/>
</dbReference>
<evidence type="ECO:0000256" key="2">
    <source>
        <dbReference type="ARBA" id="ARBA00022723"/>
    </source>
</evidence>
<keyword evidence="7" id="KW-1185">Reference proteome</keyword>
<evidence type="ECO:0000256" key="4">
    <source>
        <dbReference type="ARBA" id="ARBA00022833"/>
    </source>
</evidence>
<gene>
    <name evidence="6" type="ORF">NQ314_014121</name>
</gene>
<evidence type="ECO:0000256" key="5">
    <source>
        <dbReference type="ARBA" id="ARBA00023242"/>
    </source>
</evidence>
<dbReference type="InterPro" id="IPR052035">
    <property type="entry name" value="ZnF_BED_domain_contain"/>
</dbReference>
<proteinExistence type="predicted"/>
<keyword evidence="4" id="KW-0862">Zinc</keyword>
<evidence type="ECO:0000313" key="6">
    <source>
        <dbReference type="EMBL" id="KAJ8933293.1"/>
    </source>
</evidence>
<dbReference type="InterPro" id="IPR012337">
    <property type="entry name" value="RNaseH-like_sf"/>
</dbReference>
<dbReference type="SUPFAM" id="SSF53098">
    <property type="entry name" value="Ribonuclease H-like"/>
    <property type="match status" value="1"/>
</dbReference>
<dbReference type="PANTHER" id="PTHR46481:SF10">
    <property type="entry name" value="ZINC FINGER BED DOMAIN-CONTAINING PROTEIN 39"/>
    <property type="match status" value="1"/>
</dbReference>